<evidence type="ECO:0000313" key="5">
    <source>
        <dbReference type="EMBL" id="CAF3650792.1"/>
    </source>
</evidence>
<keyword evidence="2" id="KW-0433">Leucine-rich repeat</keyword>
<evidence type="ECO:0000256" key="3">
    <source>
        <dbReference type="ARBA" id="ARBA00022737"/>
    </source>
</evidence>
<sequence length="940" mass="108760">MNPISLCNNAESRQESTFDECTQSGNNNPFLDDKKSTTCQSNTCDKDSGKCSEVQPSCSYFRKMVERITSITDPRILDEIENLHIQCKNCEVKECDKNYCTKQEETQHPNELCTDQRMKANPPQIQFDKSCRERAFESKEDMTTKGTQISIPSMHPMNLNENVERLIAESEPHARIDLRHQQLTDQHMHTVAKLAIVEKQCEILDLGFNRITPEGIFNIGEAVSRSTSILRLYLGGNQLFDDGVRFLAPLVQNSCLFVLGLANNNITDQGAFHMAQMLENNQRLTVLGLEENQIGDNGVQMLADVLKDKNVHLKHLLLANNAKITDSSVCPLIISALLKECIQKRILTYAEIERRASSFVYGYYDSSNKPRPIKKQQLTYSNIAGSASQKLCFFRLFPIVFHDLIDRLILLPLYTILREIISYIYANPIRKSWLAYLDELCKQFHSMMIELLPDYVTPKVHFITEYPRSIEKYGLPILNSCIRFEAKHLYFKQIANRTFNFKNPLLTLLKRHQLRRCLLSDSNRSTYSPSMIIRSSKSVDLFELAIPVQRLLNQYINQTDSVFECNSIVYHHKNIRTKSVIVHHLAYTEEIPIFCQIHHLLSVENKWFIIAEELNTISFNEKLWSYEVEFSGNLIKIDIEKCFDILPHCLDIYLVEQIHEDIDGEILVLLQNNDIMHIFPRIKDRVKFIDLRSKLISNQNEEDENNNESTGVSNENTKQSSSVSNEAKRSSNDIDPMTDPDPSSNIVCYDDDNDDALTKATLPIDYEVPQLTVRMQHHIDDNNISKFNPHTTLRGELLSILFDDVTTSHQLFYPTNKRRDWHESIKQKFKRERKPLQMVHNFVQAKQDKYGKTKGRPKQKSAILQAERKIKDTPMINLADKQNENLLSIVNNMNIELLKDNPDNDILNDLWGQSFNIRGLCVRELSIDEILERFPAYRRP</sequence>
<dbReference type="InterPro" id="IPR001611">
    <property type="entry name" value="Leu-rich_rpt"/>
</dbReference>
<dbReference type="EMBL" id="CAJNYV010004166">
    <property type="protein sequence ID" value="CAF3650792.1"/>
    <property type="molecule type" value="Genomic_DNA"/>
</dbReference>
<dbReference type="GO" id="GO:0031267">
    <property type="term" value="F:small GTPase binding"/>
    <property type="evidence" value="ECO:0007669"/>
    <property type="project" value="TreeGrafter"/>
</dbReference>
<evidence type="ECO:0000313" key="6">
    <source>
        <dbReference type="Proteomes" id="UP000663865"/>
    </source>
</evidence>
<dbReference type="Proteomes" id="UP000663865">
    <property type="component" value="Unassembled WGS sequence"/>
</dbReference>
<comment type="caution">
    <text evidence="5">The sequence shown here is derived from an EMBL/GenBank/DDBJ whole genome shotgun (WGS) entry which is preliminary data.</text>
</comment>
<dbReference type="SMART" id="SM00368">
    <property type="entry name" value="LRR_RI"/>
    <property type="match status" value="4"/>
</dbReference>
<feature type="non-terminal residue" evidence="5">
    <location>
        <position position="1"/>
    </location>
</feature>
<dbReference type="PANTHER" id="PTHR24113:SF12">
    <property type="entry name" value="RAN GTPASE-ACTIVATING PROTEIN 1"/>
    <property type="match status" value="1"/>
</dbReference>
<proteinExistence type="predicted"/>
<dbReference type="GO" id="GO:0048471">
    <property type="term" value="C:perinuclear region of cytoplasm"/>
    <property type="evidence" value="ECO:0007669"/>
    <property type="project" value="TreeGrafter"/>
</dbReference>
<dbReference type="SUPFAM" id="SSF52047">
    <property type="entry name" value="RNI-like"/>
    <property type="match status" value="1"/>
</dbReference>
<feature type="region of interest" description="Disordered" evidence="4">
    <location>
        <begin position="699"/>
        <end position="750"/>
    </location>
</feature>
<evidence type="ECO:0000256" key="4">
    <source>
        <dbReference type="SAM" id="MobiDB-lite"/>
    </source>
</evidence>
<dbReference type="GO" id="GO:0005096">
    <property type="term" value="F:GTPase activator activity"/>
    <property type="evidence" value="ECO:0007669"/>
    <property type="project" value="UniProtKB-KW"/>
</dbReference>
<dbReference type="InterPro" id="IPR032675">
    <property type="entry name" value="LRR_dom_sf"/>
</dbReference>
<dbReference type="Pfam" id="PF13516">
    <property type="entry name" value="LRR_6"/>
    <property type="match status" value="2"/>
</dbReference>
<name>A0A818R2D9_9BILA</name>
<dbReference type="GO" id="GO:0006913">
    <property type="term" value="P:nucleocytoplasmic transport"/>
    <property type="evidence" value="ECO:0007669"/>
    <property type="project" value="TreeGrafter"/>
</dbReference>
<gene>
    <name evidence="5" type="ORF">KIK155_LOCUS23451</name>
</gene>
<evidence type="ECO:0000256" key="1">
    <source>
        <dbReference type="ARBA" id="ARBA00022468"/>
    </source>
</evidence>
<keyword evidence="1" id="KW-0343">GTPase activation</keyword>
<dbReference type="GO" id="GO:0005634">
    <property type="term" value="C:nucleus"/>
    <property type="evidence" value="ECO:0007669"/>
    <property type="project" value="TreeGrafter"/>
</dbReference>
<dbReference type="Gene3D" id="3.80.10.10">
    <property type="entry name" value="Ribonuclease Inhibitor"/>
    <property type="match status" value="1"/>
</dbReference>
<reference evidence="5" key="1">
    <citation type="submission" date="2021-02" db="EMBL/GenBank/DDBJ databases">
        <authorList>
            <person name="Nowell W R."/>
        </authorList>
    </citation>
    <scope>NUCLEOTIDE SEQUENCE</scope>
</reference>
<feature type="compositionally biased region" description="Polar residues" evidence="4">
    <location>
        <begin position="709"/>
        <end position="725"/>
    </location>
</feature>
<dbReference type="AlphaFoldDB" id="A0A818R2D9"/>
<keyword evidence="3" id="KW-0677">Repeat</keyword>
<accession>A0A818R2D9</accession>
<dbReference type="InterPro" id="IPR027038">
    <property type="entry name" value="RanGap"/>
</dbReference>
<organism evidence="5 6">
    <name type="scientific">Rotaria socialis</name>
    <dbReference type="NCBI Taxonomy" id="392032"/>
    <lineage>
        <taxon>Eukaryota</taxon>
        <taxon>Metazoa</taxon>
        <taxon>Spiralia</taxon>
        <taxon>Gnathifera</taxon>
        <taxon>Rotifera</taxon>
        <taxon>Eurotatoria</taxon>
        <taxon>Bdelloidea</taxon>
        <taxon>Philodinida</taxon>
        <taxon>Philodinidae</taxon>
        <taxon>Rotaria</taxon>
    </lineage>
</organism>
<evidence type="ECO:0000256" key="2">
    <source>
        <dbReference type="ARBA" id="ARBA00022614"/>
    </source>
</evidence>
<dbReference type="PANTHER" id="PTHR24113">
    <property type="entry name" value="RAN GTPASE-ACTIVATING PROTEIN 1"/>
    <property type="match status" value="1"/>
</dbReference>
<dbReference type="GO" id="GO:0005829">
    <property type="term" value="C:cytosol"/>
    <property type="evidence" value="ECO:0007669"/>
    <property type="project" value="TreeGrafter"/>
</dbReference>
<protein>
    <submittedName>
        <fullName evidence="5">Uncharacterized protein</fullName>
    </submittedName>
</protein>